<dbReference type="Proteomes" id="UP001158067">
    <property type="component" value="Unassembled WGS sequence"/>
</dbReference>
<organism evidence="2 3">
    <name type="scientific">Neorhodopirellula lusitana</name>
    <dbReference type="NCBI Taxonomy" id="445327"/>
    <lineage>
        <taxon>Bacteria</taxon>
        <taxon>Pseudomonadati</taxon>
        <taxon>Planctomycetota</taxon>
        <taxon>Planctomycetia</taxon>
        <taxon>Pirellulales</taxon>
        <taxon>Pirellulaceae</taxon>
        <taxon>Neorhodopirellula</taxon>
    </lineage>
</organism>
<evidence type="ECO:0000313" key="3">
    <source>
        <dbReference type="Proteomes" id="UP001158067"/>
    </source>
</evidence>
<name>A0ABY1Q5L9_9BACT</name>
<sequence>MPSTVSLQCLLPASTRRVTTIATTMSLALLSVNVGCQRNRFFSPMASRSQMDGSPPSMHGPAISGMGNVANQGQVRVTSEDATPETEIAPVQQRLATAKRPVAPNDTINVSTPLSTETQARPAIHRQPADESNQQPEIQQTAATESVTTANLASKLNIPEQYNGVDVTELISALGDAPPEVQKAAIGRLIAMSRKKAKPTAQPKDIESALEASFDSLPTLPDEVIDRGVSPTRLAASSQPAHSNVQSIPAVDTNPMMAVANASGTSALLSDIVKSTQPEAVTSPESKTATPPQSPAKSAATVVHFNDQSDSIQTVSAESAKNPDSNVSLDQVSQAGMQLPPSEPSQPAPQAEIAPIPNSVASDTPAVTPINPASDFTDAQLFDALVARLQKPAAGESDANRHRRLVMARHLMVLSGDPERAVEKLEGLSREEQEFLRHQLLGLWTIIDPNGHPVPSRRLSSALPEMRKATGYLAAASDSLEVRGLEFCTEIEAYGEVKPFPNRRFVAGQEVILYCEVENFVSADADGGFETRLQGSYDLLDSNGRRVSSQSLPEDQQVSRNRLRDYFVAYQMYLPDGIEPGRYQLRLTMEDLHGKKYGQSTIDFEIKR</sequence>
<gene>
    <name evidence="2" type="ORF">SAMN06265222_10596</name>
</gene>
<protein>
    <recommendedName>
        <fullName evidence="4">Secreted protein</fullName>
    </recommendedName>
</protein>
<evidence type="ECO:0008006" key="4">
    <source>
        <dbReference type="Google" id="ProtNLM"/>
    </source>
</evidence>
<accession>A0ABY1Q5L9</accession>
<feature type="compositionally biased region" description="Polar residues" evidence="1">
    <location>
        <begin position="106"/>
        <end position="119"/>
    </location>
</feature>
<reference evidence="2 3" key="1">
    <citation type="submission" date="2017-05" db="EMBL/GenBank/DDBJ databases">
        <authorList>
            <person name="Varghese N."/>
            <person name="Submissions S."/>
        </authorList>
    </citation>
    <scope>NUCLEOTIDE SEQUENCE [LARGE SCALE GENOMIC DNA]</scope>
    <source>
        <strain evidence="2 3">DSM 25457</strain>
    </source>
</reference>
<keyword evidence="3" id="KW-1185">Reference proteome</keyword>
<proteinExistence type="predicted"/>
<feature type="region of interest" description="Disordered" evidence="1">
    <location>
        <begin position="104"/>
        <end position="146"/>
    </location>
</feature>
<dbReference type="RefSeq" id="WP_283432567.1">
    <property type="nucleotide sequence ID" value="NZ_FXUG01000005.1"/>
</dbReference>
<evidence type="ECO:0000256" key="1">
    <source>
        <dbReference type="SAM" id="MobiDB-lite"/>
    </source>
</evidence>
<comment type="caution">
    <text evidence="2">The sequence shown here is derived from an EMBL/GenBank/DDBJ whole genome shotgun (WGS) entry which is preliminary data.</text>
</comment>
<evidence type="ECO:0000313" key="2">
    <source>
        <dbReference type="EMBL" id="SMP56155.1"/>
    </source>
</evidence>
<feature type="region of interest" description="Disordered" evidence="1">
    <location>
        <begin position="335"/>
        <end position="372"/>
    </location>
</feature>
<feature type="compositionally biased region" description="Polar residues" evidence="1">
    <location>
        <begin position="276"/>
        <end position="291"/>
    </location>
</feature>
<feature type="region of interest" description="Disordered" evidence="1">
    <location>
        <begin position="276"/>
        <end position="300"/>
    </location>
</feature>
<dbReference type="EMBL" id="FXUG01000005">
    <property type="protein sequence ID" value="SMP56155.1"/>
    <property type="molecule type" value="Genomic_DNA"/>
</dbReference>
<feature type="compositionally biased region" description="Polar residues" evidence="1">
    <location>
        <begin position="130"/>
        <end position="146"/>
    </location>
</feature>
<feature type="compositionally biased region" description="Low complexity" evidence="1">
    <location>
        <begin position="348"/>
        <end position="357"/>
    </location>
</feature>